<reference evidence="4 5" key="1">
    <citation type="submission" date="2017-03" db="EMBL/GenBank/DDBJ databases">
        <title>Genome sequence of Clostridium hungatei DSM 14427.</title>
        <authorList>
            <person name="Poehlein A."/>
            <person name="Daniel R."/>
        </authorList>
    </citation>
    <scope>NUCLEOTIDE SEQUENCE [LARGE SCALE GENOMIC DNA]</scope>
    <source>
        <strain evidence="4 5">DSM 14427</strain>
    </source>
</reference>
<dbReference type="InterPro" id="IPR013783">
    <property type="entry name" value="Ig-like_fold"/>
</dbReference>
<keyword evidence="4" id="KW-0326">Glycosidase</keyword>
<keyword evidence="2 4" id="KW-0378">Hydrolase</keyword>
<comment type="similarity">
    <text evidence="1">Belongs to the glycosyl hydrolase 3 family.</text>
</comment>
<evidence type="ECO:0000259" key="3">
    <source>
        <dbReference type="SMART" id="SM01217"/>
    </source>
</evidence>
<dbReference type="PRINTS" id="PR00133">
    <property type="entry name" value="GLHYDRLASE3"/>
</dbReference>
<dbReference type="EC" id="3.2.1.21" evidence="4"/>
<evidence type="ECO:0000256" key="2">
    <source>
        <dbReference type="ARBA" id="ARBA00022801"/>
    </source>
</evidence>
<evidence type="ECO:0000313" key="5">
    <source>
        <dbReference type="Proteomes" id="UP000191554"/>
    </source>
</evidence>
<dbReference type="InterPro" id="IPR050288">
    <property type="entry name" value="Cellulose_deg_GH3"/>
</dbReference>
<dbReference type="Gene3D" id="3.40.50.1700">
    <property type="entry name" value="Glycoside hydrolase family 3 C-terminal domain"/>
    <property type="match status" value="1"/>
</dbReference>
<dbReference type="Gene3D" id="2.60.40.10">
    <property type="entry name" value="Immunoglobulins"/>
    <property type="match status" value="1"/>
</dbReference>
<organism evidence="4 5">
    <name type="scientific">Ruminiclostridium hungatei</name>
    <name type="common">Clostridium hungatei</name>
    <dbReference type="NCBI Taxonomy" id="48256"/>
    <lineage>
        <taxon>Bacteria</taxon>
        <taxon>Bacillati</taxon>
        <taxon>Bacillota</taxon>
        <taxon>Clostridia</taxon>
        <taxon>Eubacteriales</taxon>
        <taxon>Oscillospiraceae</taxon>
        <taxon>Ruminiclostridium</taxon>
    </lineage>
</organism>
<dbReference type="Pfam" id="PF01915">
    <property type="entry name" value="Glyco_hydro_3_C"/>
    <property type="match status" value="1"/>
</dbReference>
<dbReference type="AlphaFoldDB" id="A0A1V4SMH1"/>
<keyword evidence="5" id="KW-1185">Reference proteome</keyword>
<dbReference type="EMBL" id="MZGX01000006">
    <property type="protein sequence ID" value="OPX45024.1"/>
    <property type="molecule type" value="Genomic_DNA"/>
</dbReference>
<feature type="domain" description="Fibronectin type III-like" evidence="3">
    <location>
        <begin position="607"/>
        <end position="677"/>
    </location>
</feature>
<evidence type="ECO:0000313" key="4">
    <source>
        <dbReference type="EMBL" id="OPX45024.1"/>
    </source>
</evidence>
<dbReference type="InterPro" id="IPR036881">
    <property type="entry name" value="Glyco_hydro_3_C_sf"/>
</dbReference>
<dbReference type="InterPro" id="IPR036962">
    <property type="entry name" value="Glyco_hydro_3_N_sf"/>
</dbReference>
<gene>
    <name evidence="4" type="ORF">CLHUN_12560</name>
</gene>
<dbReference type="Gene3D" id="3.20.20.300">
    <property type="entry name" value="Glycoside hydrolase, family 3, N-terminal domain"/>
    <property type="match status" value="1"/>
</dbReference>
<accession>A0A1V4SMH1</accession>
<dbReference type="GO" id="GO:0008422">
    <property type="term" value="F:beta-glucosidase activity"/>
    <property type="evidence" value="ECO:0007669"/>
    <property type="project" value="UniProtKB-EC"/>
</dbReference>
<dbReference type="Proteomes" id="UP000191554">
    <property type="component" value="Unassembled WGS sequence"/>
</dbReference>
<dbReference type="SMART" id="SM01217">
    <property type="entry name" value="Fn3_like"/>
    <property type="match status" value="1"/>
</dbReference>
<dbReference type="STRING" id="48256.CLHUN_12560"/>
<evidence type="ECO:0000256" key="1">
    <source>
        <dbReference type="ARBA" id="ARBA00005336"/>
    </source>
</evidence>
<dbReference type="PANTHER" id="PTHR42715">
    <property type="entry name" value="BETA-GLUCOSIDASE"/>
    <property type="match status" value="1"/>
</dbReference>
<dbReference type="InterPro" id="IPR001764">
    <property type="entry name" value="Glyco_hydro_3_N"/>
</dbReference>
<proteinExistence type="inferred from homology"/>
<dbReference type="SUPFAM" id="SSF51445">
    <property type="entry name" value="(Trans)glycosidases"/>
    <property type="match status" value="1"/>
</dbReference>
<dbReference type="SUPFAM" id="SSF52279">
    <property type="entry name" value="Beta-D-glucan exohydrolase, C-terminal domain"/>
    <property type="match status" value="1"/>
</dbReference>
<dbReference type="Pfam" id="PF00933">
    <property type="entry name" value="Glyco_hydro_3"/>
    <property type="match status" value="1"/>
</dbReference>
<comment type="caution">
    <text evidence="4">The sequence shown here is derived from an EMBL/GenBank/DDBJ whole genome shotgun (WGS) entry which is preliminary data.</text>
</comment>
<sequence length="689" mass="76243">MKCNKEYRLGFTGKAEKILKSLTLEEKVYLMSGQISLQDELANITKDPDNLHYNYFPYPAGGIERVGLPPMLFCDGPRGVVCGNGKTTCFPVSMLRGASFDTELEEKIGRAIGKEIRAFNGNLFGGVCINLPYNPGWGRSQETYGEESFHLGQMGAALVRGVQEEDVIACIKHYAFNQMENSRFKVSVECDKRTEREVYLAHFKDCIDAGAASVMSSYNLYKGTHCGHHNYLLNEVLKEEWDFDGFVMSDFYWGVKDTVEAANGGQNIEMAHTMYFGDKLIKAVKDGLVPEEKIDDSALRIIRTLLAFTSWHEAPAETSVLACREHVSLALESARKGITLLKNENKVLPLDKKKTKKLLVLGALGELEPIGDHGSSWVRPPYVISPIQGLQMVAPETQITYDRGDDFEKAKALAKEADAVVFIVGYDHNDEGEFVSEDEAEGYTGTMGGDRRFSLGLHRNEIDLLKTVGPVNSNSAAVLIGGNMIMITEWKNCVSSILMAYYPGMEGGKALAEILFGDVNPSGKLPFVLPYNESDLPAVEWDTTSQHYDYYHGYAKLDKEGVKPLLPYGFGMSYTTFSIGGATFAAEGSKVSATCNIRNTGSAEGTEVLQLYAGFKNSSIDRPVKVLRGFERVSLLPGEEKTVTISCPIEKLCFFNEQTNKMELEHMEYELYIGTSSSSDDLIMGTVKL</sequence>
<dbReference type="InterPro" id="IPR017853">
    <property type="entry name" value="GH"/>
</dbReference>
<dbReference type="GO" id="GO:0009251">
    <property type="term" value="P:glucan catabolic process"/>
    <property type="evidence" value="ECO:0007669"/>
    <property type="project" value="TreeGrafter"/>
</dbReference>
<dbReference type="InterPro" id="IPR002772">
    <property type="entry name" value="Glyco_hydro_3_C"/>
</dbReference>
<dbReference type="RefSeq" id="WP_080063702.1">
    <property type="nucleotide sequence ID" value="NZ_MZGX01000006.1"/>
</dbReference>
<dbReference type="InterPro" id="IPR026891">
    <property type="entry name" value="Fn3-like"/>
</dbReference>
<dbReference type="PANTHER" id="PTHR42715:SF3">
    <property type="entry name" value="BETA-GLUCOSIDASE B-RELATED"/>
    <property type="match status" value="1"/>
</dbReference>
<name>A0A1V4SMH1_RUMHU</name>
<protein>
    <submittedName>
        <fullName evidence="4">Beta-glucosidase BoGH3A</fullName>
        <ecNumber evidence="4">3.2.1.21</ecNumber>
    </submittedName>
</protein>
<dbReference type="Pfam" id="PF14310">
    <property type="entry name" value="Fn3-like"/>
    <property type="match status" value="1"/>
</dbReference>
<dbReference type="OrthoDB" id="9805821at2"/>